<organism evidence="2 3">
    <name type="scientific">Flavobacterium zepuense</name>
    <dbReference type="NCBI Taxonomy" id="2593302"/>
    <lineage>
        <taxon>Bacteria</taxon>
        <taxon>Pseudomonadati</taxon>
        <taxon>Bacteroidota</taxon>
        <taxon>Flavobacteriia</taxon>
        <taxon>Flavobacteriales</taxon>
        <taxon>Flavobacteriaceae</taxon>
        <taxon>Flavobacterium</taxon>
    </lineage>
</organism>
<dbReference type="RefSeq" id="WP_143372939.1">
    <property type="nucleotide sequence ID" value="NZ_VJVZ01000004.1"/>
</dbReference>
<dbReference type="OrthoDB" id="67788at2"/>
<keyword evidence="2" id="KW-0378">Hydrolase</keyword>
<comment type="caution">
    <text evidence="2">The sequence shown here is derived from an EMBL/GenBank/DDBJ whole genome shotgun (WGS) entry which is preliminary data.</text>
</comment>
<dbReference type="GO" id="GO:0004519">
    <property type="term" value="F:endonuclease activity"/>
    <property type="evidence" value="ECO:0007669"/>
    <property type="project" value="UniProtKB-KW"/>
</dbReference>
<dbReference type="InterPro" id="IPR003615">
    <property type="entry name" value="HNH_nuc"/>
</dbReference>
<keyword evidence="3" id="KW-1185">Reference proteome</keyword>
<accession>A0A552V4H9</accession>
<evidence type="ECO:0000259" key="1">
    <source>
        <dbReference type="Pfam" id="PF13391"/>
    </source>
</evidence>
<dbReference type="EMBL" id="VJVZ01000004">
    <property type="protein sequence ID" value="TRW25357.1"/>
    <property type="molecule type" value="Genomic_DNA"/>
</dbReference>
<dbReference type="Pfam" id="PF13391">
    <property type="entry name" value="HNH_2"/>
    <property type="match status" value="1"/>
</dbReference>
<proteinExistence type="predicted"/>
<sequence length="335" mass="39273">MHNNDISYWMLKSVSEVDVSYKSNDGYSDELEIKYMYDDSVANHKQINAGDIAVIVNKHIVLGLAKISRILTSKSTKERRRCPFCRSTNYEYRKTRSPHYRCNKGHEFDNPQSENIEITQFSANYSDSFQLPLQKITIDKLRPFFTNNYNRNMSMQRLDKLFFSEYMKEELGKLNRSTVYPEATEAAHFLSDISDNSYLPDRNDERYKVWKAIMQRRGQKDFRDALRNTYGDKCMITGCEVLEVLEAAHINPYRGDKDNHITNGLLLRSDIHTLFDLDLIGIEPEKLTIHINLNIKRQEYTELSGLKLKLGLTNLKPNKTALQIRWEKFKLIDML</sequence>
<keyword evidence="2" id="KW-0255">Endonuclease</keyword>
<name>A0A552V4H9_9FLAO</name>
<reference evidence="2 3" key="1">
    <citation type="submission" date="2019-07" db="EMBL/GenBank/DDBJ databases">
        <title>Flavobacterium sp. nov., isolated from glacier ice.</title>
        <authorList>
            <person name="Liu Q."/>
            <person name="Xin Y.-H."/>
        </authorList>
    </citation>
    <scope>NUCLEOTIDE SEQUENCE [LARGE SCALE GENOMIC DNA]</scope>
    <source>
        <strain evidence="2 3">ZT4R6</strain>
    </source>
</reference>
<dbReference type="Proteomes" id="UP000320643">
    <property type="component" value="Unassembled WGS sequence"/>
</dbReference>
<feature type="domain" description="HNH nuclease" evidence="1">
    <location>
        <begin position="234"/>
        <end position="283"/>
    </location>
</feature>
<keyword evidence="2" id="KW-0540">Nuclease</keyword>
<dbReference type="AlphaFoldDB" id="A0A552V4H9"/>
<evidence type="ECO:0000313" key="3">
    <source>
        <dbReference type="Proteomes" id="UP000320643"/>
    </source>
</evidence>
<evidence type="ECO:0000313" key="2">
    <source>
        <dbReference type="EMBL" id="TRW25357.1"/>
    </source>
</evidence>
<gene>
    <name evidence="2" type="ORF">FMM05_08620</name>
</gene>
<protein>
    <submittedName>
        <fullName evidence="2">HNH endonuclease</fullName>
    </submittedName>
</protein>